<dbReference type="EMBL" id="BJHW01000001">
    <property type="protein sequence ID" value="GDY57345.1"/>
    <property type="molecule type" value="Genomic_DNA"/>
</dbReference>
<evidence type="ECO:0000256" key="4">
    <source>
        <dbReference type="SAM" id="MobiDB-lite"/>
    </source>
</evidence>
<feature type="domain" description="ABC transporter" evidence="5">
    <location>
        <begin position="102"/>
        <end position="152"/>
    </location>
</feature>
<keyword evidence="7" id="KW-1185">Reference proteome</keyword>
<feature type="region of interest" description="Disordered" evidence="4">
    <location>
        <begin position="1"/>
        <end position="26"/>
    </location>
</feature>
<keyword evidence="3" id="KW-0067">ATP-binding</keyword>
<proteinExistence type="predicted"/>
<keyword evidence="1" id="KW-0813">Transport</keyword>
<comment type="caution">
    <text evidence="6">The sequence shown here is derived from an EMBL/GenBank/DDBJ whole genome shotgun (WGS) entry which is preliminary data.</text>
</comment>
<evidence type="ECO:0000313" key="7">
    <source>
        <dbReference type="Proteomes" id="UP000301309"/>
    </source>
</evidence>
<dbReference type="SUPFAM" id="SSF52540">
    <property type="entry name" value="P-loop containing nucleoside triphosphate hydrolases"/>
    <property type="match status" value="1"/>
</dbReference>
<protein>
    <recommendedName>
        <fullName evidence="5">ABC transporter domain-containing protein</fullName>
    </recommendedName>
</protein>
<reference evidence="6 7" key="1">
    <citation type="journal article" date="2020" name="Int. J. Syst. Evol. Microbiol.">
        <title>Reclassification of Streptomyces castelarensis and Streptomyces sporoclivatus as later heterotypic synonyms of Streptomyces antimycoticus.</title>
        <authorList>
            <person name="Komaki H."/>
            <person name="Tamura T."/>
        </authorList>
    </citation>
    <scope>NUCLEOTIDE SEQUENCE [LARGE SCALE GENOMIC DNA]</scope>
    <source>
        <strain evidence="6 7">NBRC 13459</strain>
    </source>
</reference>
<dbReference type="Proteomes" id="UP000301309">
    <property type="component" value="Unassembled WGS sequence"/>
</dbReference>
<sequence>MLNRHETARSRPPLRPGRTLGAAGCRSRGAAGFADPYPGAQRQWQVHAAAAARRDRRPSAGRITGRPPTAYVPERFPGELPFSALGYLTHLGRIRGLSRAAAARGAGEWLERFGADGYAGTPLAELSKGTSQKIAVAQALLAAPGLLVLDEAWTGLDQAARGVLDTAVAECVADGGAVVFVDHDPRRLAGVADRVLRVTGTRLEPVDADAHGAPGEARHPHPPGSAPDREVARSSAAEADSPATDAEPLATVRLRGRDPATRPSRATSAGAPGREAVVPGAAGPPVAQDGSGVGPRVRVEAEGAPGAGLPGELAGAVVREYGPGPANGSGAAGSAGRGVRLAVEVGAADSDALLRTLLTADPPWHIRAVTTIDDQEPAQQLTEKA</sequence>
<accession>A0A4D4L8C0</accession>
<feature type="region of interest" description="Disordered" evidence="4">
    <location>
        <begin position="203"/>
        <end position="294"/>
    </location>
</feature>
<gene>
    <name evidence="6" type="ORF">SVIO_079680</name>
</gene>
<keyword evidence="2" id="KW-0547">Nucleotide-binding</keyword>
<dbReference type="GO" id="GO:0016887">
    <property type="term" value="F:ATP hydrolysis activity"/>
    <property type="evidence" value="ECO:0007669"/>
    <property type="project" value="InterPro"/>
</dbReference>
<dbReference type="Pfam" id="PF00005">
    <property type="entry name" value="ABC_tran"/>
    <property type="match status" value="1"/>
</dbReference>
<name>A0A4D4L8C0_STRVO</name>
<dbReference type="PANTHER" id="PTHR42939">
    <property type="entry name" value="ABC TRANSPORTER ATP-BINDING PROTEIN ALBC-RELATED"/>
    <property type="match status" value="1"/>
</dbReference>
<dbReference type="Gene3D" id="3.40.50.300">
    <property type="entry name" value="P-loop containing nucleotide triphosphate hydrolases"/>
    <property type="match status" value="1"/>
</dbReference>
<evidence type="ECO:0000256" key="3">
    <source>
        <dbReference type="ARBA" id="ARBA00022840"/>
    </source>
</evidence>
<dbReference type="GO" id="GO:0005524">
    <property type="term" value="F:ATP binding"/>
    <property type="evidence" value="ECO:0007669"/>
    <property type="project" value="UniProtKB-KW"/>
</dbReference>
<evidence type="ECO:0000256" key="1">
    <source>
        <dbReference type="ARBA" id="ARBA00022448"/>
    </source>
</evidence>
<dbReference type="InterPro" id="IPR003439">
    <property type="entry name" value="ABC_transporter-like_ATP-bd"/>
</dbReference>
<dbReference type="InterPro" id="IPR027417">
    <property type="entry name" value="P-loop_NTPase"/>
</dbReference>
<evidence type="ECO:0000313" key="6">
    <source>
        <dbReference type="EMBL" id="GDY57345.1"/>
    </source>
</evidence>
<evidence type="ECO:0000256" key="2">
    <source>
        <dbReference type="ARBA" id="ARBA00022741"/>
    </source>
</evidence>
<evidence type="ECO:0000259" key="5">
    <source>
        <dbReference type="Pfam" id="PF00005"/>
    </source>
</evidence>
<dbReference type="AlphaFoldDB" id="A0A4D4L8C0"/>
<feature type="compositionally biased region" description="Low complexity" evidence="4">
    <location>
        <begin position="269"/>
        <end position="287"/>
    </location>
</feature>
<dbReference type="InterPro" id="IPR051782">
    <property type="entry name" value="ABC_Transporter_VariousFunc"/>
</dbReference>
<organism evidence="6 7">
    <name type="scientific">Streptomyces violaceusniger</name>
    <dbReference type="NCBI Taxonomy" id="68280"/>
    <lineage>
        <taxon>Bacteria</taxon>
        <taxon>Bacillati</taxon>
        <taxon>Actinomycetota</taxon>
        <taxon>Actinomycetes</taxon>
        <taxon>Kitasatosporales</taxon>
        <taxon>Streptomycetaceae</taxon>
        <taxon>Streptomyces</taxon>
        <taxon>Streptomyces violaceusniger group</taxon>
    </lineage>
</organism>
<dbReference type="PANTHER" id="PTHR42939:SF1">
    <property type="entry name" value="ABC TRANSPORTER ATP-BINDING PROTEIN ALBC-RELATED"/>
    <property type="match status" value="1"/>
</dbReference>